<keyword evidence="3 9" id="KW-0812">Transmembrane</keyword>
<dbReference type="SUPFAM" id="SSF81321">
    <property type="entry name" value="Family A G protein-coupled receptor-like"/>
    <property type="match status" value="1"/>
</dbReference>
<dbReference type="PANTHER" id="PTHR24230:SF75">
    <property type="entry name" value="RELAXIN FAMILY PEPTIDE RECEPTOR 3"/>
    <property type="match status" value="1"/>
</dbReference>
<keyword evidence="4 11" id="KW-1133">Transmembrane helix</keyword>
<feature type="transmembrane region" description="Helical" evidence="11">
    <location>
        <begin position="93"/>
        <end position="115"/>
    </location>
</feature>
<feature type="transmembrane region" description="Helical" evidence="11">
    <location>
        <begin position="259"/>
        <end position="280"/>
    </location>
</feature>
<dbReference type="PANTHER" id="PTHR24230">
    <property type="entry name" value="G-PROTEIN COUPLED RECEPTOR"/>
    <property type="match status" value="1"/>
</dbReference>
<dbReference type="GeneID" id="136824641"/>
<feature type="transmembrane region" description="Helical" evidence="11">
    <location>
        <begin position="58"/>
        <end position="81"/>
    </location>
</feature>
<evidence type="ECO:0000256" key="10">
    <source>
        <dbReference type="SAM" id="MobiDB-lite"/>
    </source>
</evidence>
<keyword evidence="5 9" id="KW-0297">G-protein coupled receptor</keyword>
<dbReference type="InterPro" id="IPR017452">
    <property type="entry name" value="GPCR_Rhodpsn_7TM"/>
</dbReference>
<evidence type="ECO:0000313" key="14">
    <source>
        <dbReference type="Proteomes" id="UP000594262"/>
    </source>
</evidence>
<dbReference type="GO" id="GO:0007218">
    <property type="term" value="P:neuropeptide signaling pathway"/>
    <property type="evidence" value="ECO:0007669"/>
    <property type="project" value="TreeGrafter"/>
</dbReference>
<evidence type="ECO:0000256" key="7">
    <source>
        <dbReference type="ARBA" id="ARBA00023170"/>
    </source>
</evidence>
<evidence type="ECO:0000256" key="6">
    <source>
        <dbReference type="ARBA" id="ARBA00023136"/>
    </source>
</evidence>
<comment type="subcellular location">
    <subcellularLocation>
        <location evidence="1">Cell membrane</location>
        <topology evidence="1">Multi-pass membrane protein</topology>
    </subcellularLocation>
</comment>
<evidence type="ECO:0000256" key="2">
    <source>
        <dbReference type="ARBA" id="ARBA00022475"/>
    </source>
</evidence>
<evidence type="ECO:0000256" key="3">
    <source>
        <dbReference type="ARBA" id="ARBA00022692"/>
    </source>
</evidence>
<dbReference type="EnsemblMetazoa" id="CLYHEMT012808.1">
    <property type="protein sequence ID" value="CLYHEMP012808.1"/>
    <property type="gene ID" value="CLYHEMG012808"/>
</dbReference>
<sequence length="380" mass="43957">MNSSITDNHCRTVYQNATKSEITCCNFTKPHSNTTINNCTGNTKSPFGDWPPQPWNSIYISFMIIVMLLVFFSNACVIYKINPWRKRKQHSNIELLILYLSMSDIANIFFLFADIYENLTDFRYWPFGWFGCKVIYPSFNVSLCISVCILIIMSVDRCRSITAPLKSKFSRRSIHLAALISIILSFAVNWFQFEHHTYEHEKCFVRRHSNIDFLQNKIIVTCVRDLIYFLVFTLTAYWISNSLRHHNLLDTKQNRKSDVVMMLITMETVFGVLILPYDVFDVAMMISRLPGSSPIKFTERIWHIDRILAILQMSNSFVNCFVYAKMHKYVLKKKRNASNSSAGTVATTNGSRNENRRGSQDVFGSSVNPNCATSIFMDTN</sequence>
<dbReference type="PROSITE" id="PS50262">
    <property type="entry name" value="G_PROTEIN_RECEP_F1_2"/>
    <property type="match status" value="1"/>
</dbReference>
<feature type="transmembrane region" description="Helical" evidence="11">
    <location>
        <begin position="135"/>
        <end position="153"/>
    </location>
</feature>
<reference evidence="13" key="1">
    <citation type="submission" date="2021-01" db="UniProtKB">
        <authorList>
            <consortium name="EnsemblMetazoa"/>
        </authorList>
    </citation>
    <scope>IDENTIFICATION</scope>
</reference>
<dbReference type="AlphaFoldDB" id="A0A7M6DIZ7"/>
<dbReference type="OrthoDB" id="6021389at2759"/>
<feature type="region of interest" description="Disordered" evidence="10">
    <location>
        <begin position="340"/>
        <end position="366"/>
    </location>
</feature>
<dbReference type="Pfam" id="PF00001">
    <property type="entry name" value="7tm_1"/>
    <property type="match status" value="1"/>
</dbReference>
<evidence type="ECO:0000256" key="1">
    <source>
        <dbReference type="ARBA" id="ARBA00004651"/>
    </source>
</evidence>
<feature type="compositionally biased region" description="Polar residues" evidence="10">
    <location>
        <begin position="340"/>
        <end position="352"/>
    </location>
</feature>
<proteinExistence type="inferred from homology"/>
<dbReference type="InterPro" id="IPR000276">
    <property type="entry name" value="GPCR_Rhodpsn"/>
</dbReference>
<keyword evidence="7 9" id="KW-0675">Receptor</keyword>
<dbReference type="CDD" id="cd00637">
    <property type="entry name" value="7tm_classA_rhodopsin-like"/>
    <property type="match status" value="1"/>
</dbReference>
<organism evidence="13 14">
    <name type="scientific">Clytia hemisphaerica</name>
    <dbReference type="NCBI Taxonomy" id="252671"/>
    <lineage>
        <taxon>Eukaryota</taxon>
        <taxon>Metazoa</taxon>
        <taxon>Cnidaria</taxon>
        <taxon>Hydrozoa</taxon>
        <taxon>Hydroidolina</taxon>
        <taxon>Leptothecata</taxon>
        <taxon>Obeliida</taxon>
        <taxon>Clytiidae</taxon>
        <taxon>Clytia</taxon>
    </lineage>
</organism>
<evidence type="ECO:0000256" key="9">
    <source>
        <dbReference type="RuleBase" id="RU000688"/>
    </source>
</evidence>
<keyword evidence="14" id="KW-1185">Reference proteome</keyword>
<feature type="domain" description="G-protein coupled receptors family 1 profile" evidence="12">
    <location>
        <begin position="73"/>
        <end position="323"/>
    </location>
</feature>
<keyword evidence="2" id="KW-1003">Cell membrane</keyword>
<protein>
    <recommendedName>
        <fullName evidence="12">G-protein coupled receptors family 1 profile domain-containing protein</fullName>
    </recommendedName>
</protein>
<evidence type="ECO:0000256" key="5">
    <source>
        <dbReference type="ARBA" id="ARBA00023040"/>
    </source>
</evidence>
<keyword evidence="8 9" id="KW-0807">Transducer</keyword>
<evidence type="ECO:0000256" key="11">
    <source>
        <dbReference type="SAM" id="Phobius"/>
    </source>
</evidence>
<evidence type="ECO:0000256" key="4">
    <source>
        <dbReference type="ARBA" id="ARBA00022989"/>
    </source>
</evidence>
<dbReference type="GO" id="GO:0008528">
    <property type="term" value="F:G protein-coupled peptide receptor activity"/>
    <property type="evidence" value="ECO:0007669"/>
    <property type="project" value="TreeGrafter"/>
</dbReference>
<feature type="transmembrane region" description="Helical" evidence="11">
    <location>
        <begin position="174"/>
        <end position="192"/>
    </location>
</feature>
<keyword evidence="6 11" id="KW-0472">Membrane</keyword>
<feature type="transmembrane region" description="Helical" evidence="11">
    <location>
        <begin position="300"/>
        <end position="324"/>
    </location>
</feature>
<dbReference type="Gene3D" id="1.20.1070.10">
    <property type="entry name" value="Rhodopsin 7-helix transmembrane proteins"/>
    <property type="match status" value="1"/>
</dbReference>
<dbReference type="RefSeq" id="XP_066936732.1">
    <property type="nucleotide sequence ID" value="XM_067080631.1"/>
</dbReference>
<dbReference type="Proteomes" id="UP000594262">
    <property type="component" value="Unplaced"/>
</dbReference>
<comment type="similarity">
    <text evidence="9">Belongs to the G-protein coupled receptor 1 family.</text>
</comment>
<evidence type="ECO:0000256" key="8">
    <source>
        <dbReference type="ARBA" id="ARBA00023224"/>
    </source>
</evidence>
<dbReference type="PRINTS" id="PR00237">
    <property type="entry name" value="GPCRRHODOPSN"/>
</dbReference>
<name>A0A7M6DIZ7_9CNID</name>
<evidence type="ECO:0000259" key="12">
    <source>
        <dbReference type="PROSITE" id="PS50262"/>
    </source>
</evidence>
<dbReference type="PROSITE" id="PS00237">
    <property type="entry name" value="G_PROTEIN_RECEP_F1_1"/>
    <property type="match status" value="1"/>
</dbReference>
<dbReference type="GO" id="GO:0005886">
    <property type="term" value="C:plasma membrane"/>
    <property type="evidence" value="ECO:0007669"/>
    <property type="project" value="UniProtKB-SubCell"/>
</dbReference>
<evidence type="ECO:0000313" key="13">
    <source>
        <dbReference type="EnsemblMetazoa" id="CLYHEMP012808.1"/>
    </source>
</evidence>
<feature type="transmembrane region" description="Helical" evidence="11">
    <location>
        <begin position="218"/>
        <end position="239"/>
    </location>
</feature>
<accession>A0A7M6DIZ7</accession>